<dbReference type="InterPro" id="IPR036782">
    <property type="entry name" value="NE0471-like_N"/>
</dbReference>
<dbReference type="KEGG" id="ddz:DSYM_02000"/>
<evidence type="ECO:0000313" key="1">
    <source>
        <dbReference type="EMBL" id="BBO19501.1"/>
    </source>
</evidence>
<dbReference type="Gene3D" id="3.30.2020.10">
    <property type="entry name" value="NE0471-like N-terminal domain"/>
    <property type="match status" value="1"/>
</dbReference>
<dbReference type="Pfam" id="PF10387">
    <property type="entry name" value="DUF2442"/>
    <property type="match status" value="1"/>
</dbReference>
<dbReference type="GO" id="GO:0003677">
    <property type="term" value="F:DNA binding"/>
    <property type="evidence" value="ECO:0007669"/>
    <property type="project" value="InterPro"/>
</dbReference>
<dbReference type="InterPro" id="IPR010982">
    <property type="entry name" value="Lambda_DNA-bd_dom_sf"/>
</dbReference>
<sequence>MKSLKALADARLRLAFRDGLTVEVDLKPWIKASKHLRPLAEPALFATARLAGGGRVVEFGDGAIDLATDNLRNLATEQASGIGHERLWNWMHANELTVAQAAEALGLSPRMLIYYRNGEKPIPRHVWLACVGWETLNKRGVAA</sequence>
<organism evidence="1 2">
    <name type="scientific">Candidatus Desulfobacillus denitrificans</name>
    <dbReference type="NCBI Taxonomy" id="2608985"/>
    <lineage>
        <taxon>Bacteria</taxon>
        <taxon>Pseudomonadati</taxon>
        <taxon>Pseudomonadota</taxon>
        <taxon>Betaproteobacteria</taxon>
        <taxon>Candidatus Desulfobacillus</taxon>
    </lineage>
</organism>
<dbReference type="Gene3D" id="1.10.260.40">
    <property type="entry name" value="lambda repressor-like DNA-binding domains"/>
    <property type="match status" value="1"/>
</dbReference>
<protein>
    <recommendedName>
        <fullName evidence="3">DUF2442 domain-containing protein</fullName>
    </recommendedName>
</protein>
<reference evidence="1" key="1">
    <citation type="journal article" name="DNA Res.">
        <title>The physiological potential of anammox bacteria as revealed by their core genome structure.</title>
        <authorList>
            <person name="Okubo T."/>
            <person name="Toyoda A."/>
            <person name="Fukuhara K."/>
            <person name="Uchiyama I."/>
            <person name="Harigaya Y."/>
            <person name="Kuroiwa M."/>
            <person name="Suzuki T."/>
            <person name="Murakami Y."/>
            <person name="Suwa Y."/>
            <person name="Takami H."/>
        </authorList>
    </citation>
    <scope>NUCLEOTIDE SEQUENCE</scope>
    <source>
        <strain evidence="1">317325-3</strain>
    </source>
</reference>
<evidence type="ECO:0008006" key="3">
    <source>
        <dbReference type="Google" id="ProtNLM"/>
    </source>
</evidence>
<accession>A0A809S1T7</accession>
<name>A0A809S1T7_9PROT</name>
<gene>
    <name evidence="1" type="ORF">DSYM_02000</name>
</gene>
<dbReference type="InterPro" id="IPR018841">
    <property type="entry name" value="DUF2442"/>
</dbReference>
<proteinExistence type="predicted"/>
<dbReference type="AlphaFoldDB" id="A0A809S1T7"/>
<dbReference type="EMBL" id="AP021857">
    <property type="protein sequence ID" value="BBO19501.1"/>
    <property type="molecule type" value="Genomic_DNA"/>
</dbReference>
<dbReference type="Proteomes" id="UP000662914">
    <property type="component" value="Chromosome"/>
</dbReference>
<dbReference type="SUPFAM" id="SSF47413">
    <property type="entry name" value="lambda repressor-like DNA-binding domains"/>
    <property type="match status" value="1"/>
</dbReference>
<dbReference type="SUPFAM" id="SSF143880">
    <property type="entry name" value="NE0471 N-terminal domain-like"/>
    <property type="match status" value="1"/>
</dbReference>
<evidence type="ECO:0000313" key="2">
    <source>
        <dbReference type="Proteomes" id="UP000662914"/>
    </source>
</evidence>